<gene>
    <name evidence="1" type="ORF">HGR00_08120</name>
</gene>
<dbReference type="SUPFAM" id="SSF49373">
    <property type="entry name" value="Invasin/intimin cell-adhesion fragments"/>
    <property type="match status" value="1"/>
</dbReference>
<dbReference type="AlphaFoldDB" id="A0A848NY51"/>
<dbReference type="InterPro" id="IPR008964">
    <property type="entry name" value="Invasin/intimin_cell_adhesion"/>
</dbReference>
<dbReference type="EMBL" id="JABBZM010000006">
    <property type="protein sequence ID" value="NMV37873.1"/>
    <property type="molecule type" value="Genomic_DNA"/>
</dbReference>
<organism evidence="1 2">
    <name type="scientific">Ralstonia insidiosa</name>
    <dbReference type="NCBI Taxonomy" id="190721"/>
    <lineage>
        <taxon>Bacteria</taxon>
        <taxon>Pseudomonadati</taxon>
        <taxon>Pseudomonadota</taxon>
        <taxon>Betaproteobacteria</taxon>
        <taxon>Burkholderiales</taxon>
        <taxon>Burkholderiaceae</taxon>
        <taxon>Ralstonia</taxon>
    </lineage>
</organism>
<proteinExistence type="predicted"/>
<evidence type="ECO:0000313" key="2">
    <source>
        <dbReference type="Proteomes" id="UP000575469"/>
    </source>
</evidence>
<comment type="caution">
    <text evidence="1">The sequence shown here is derived from an EMBL/GenBank/DDBJ whole genome shotgun (WGS) entry which is preliminary data.</text>
</comment>
<dbReference type="RefSeq" id="WP_169339820.1">
    <property type="nucleotide sequence ID" value="NZ_JABBZM010000006.1"/>
</dbReference>
<name>A0A848NY51_9RALS</name>
<protein>
    <submittedName>
        <fullName evidence="1">Uncharacterized protein</fullName>
    </submittedName>
</protein>
<sequence length="110" mass="11485">MSGKTIDGYMSGIEICFDNGQGACDPTLPTTTTDAQGNYMVNVLGDATGKHLLAVVLLGTLDMTTKTTFRQGFILLVVVSGANQNVTPLTSMTSTTIPTSTSTGDRSFCP</sequence>
<accession>A0A848NY51</accession>
<evidence type="ECO:0000313" key="1">
    <source>
        <dbReference type="EMBL" id="NMV37873.1"/>
    </source>
</evidence>
<reference evidence="1 2" key="1">
    <citation type="submission" date="2020-04" db="EMBL/GenBank/DDBJ databases">
        <title>Ralstonia insidiosa genome sequencing and assembly.</title>
        <authorList>
            <person name="Martins R.C.R."/>
            <person name="Perdigao-Neto L.V."/>
            <person name="Levin A.S.S."/>
            <person name="Costa S.F."/>
        </authorList>
    </citation>
    <scope>NUCLEOTIDE SEQUENCE [LARGE SCALE GENOMIC DNA]</scope>
    <source>
        <strain evidence="1 2">5047</strain>
    </source>
</reference>
<dbReference type="Proteomes" id="UP000575469">
    <property type="component" value="Unassembled WGS sequence"/>
</dbReference>